<name>A0ABP5WXI4_9ACTN</name>
<organism evidence="2 3">
    <name type="scientific">Actinomadura vinacea</name>
    <dbReference type="NCBI Taxonomy" id="115336"/>
    <lineage>
        <taxon>Bacteria</taxon>
        <taxon>Bacillati</taxon>
        <taxon>Actinomycetota</taxon>
        <taxon>Actinomycetes</taxon>
        <taxon>Streptosporangiales</taxon>
        <taxon>Thermomonosporaceae</taxon>
        <taxon>Actinomadura</taxon>
    </lineage>
</organism>
<comment type="caution">
    <text evidence="2">The sequence shown here is derived from an EMBL/GenBank/DDBJ whole genome shotgun (WGS) entry which is preliminary data.</text>
</comment>
<dbReference type="EMBL" id="BAAARW010000021">
    <property type="protein sequence ID" value="GAA2436412.1"/>
    <property type="molecule type" value="Genomic_DNA"/>
</dbReference>
<reference evidence="3" key="1">
    <citation type="journal article" date="2019" name="Int. J. Syst. Evol. Microbiol.">
        <title>The Global Catalogue of Microorganisms (GCM) 10K type strain sequencing project: providing services to taxonomists for standard genome sequencing and annotation.</title>
        <authorList>
            <consortium name="The Broad Institute Genomics Platform"/>
            <consortium name="The Broad Institute Genome Sequencing Center for Infectious Disease"/>
            <person name="Wu L."/>
            <person name="Ma J."/>
        </authorList>
    </citation>
    <scope>NUCLEOTIDE SEQUENCE [LARGE SCALE GENOMIC DNA]</scope>
    <source>
        <strain evidence="3">JCM 3325</strain>
    </source>
</reference>
<proteinExistence type="predicted"/>
<protein>
    <submittedName>
        <fullName evidence="2">Uncharacterized protein</fullName>
    </submittedName>
</protein>
<evidence type="ECO:0000256" key="1">
    <source>
        <dbReference type="SAM" id="MobiDB-lite"/>
    </source>
</evidence>
<dbReference type="RefSeq" id="WP_344593290.1">
    <property type="nucleotide sequence ID" value="NZ_BAAARW010000021.1"/>
</dbReference>
<dbReference type="Proteomes" id="UP001501231">
    <property type="component" value="Unassembled WGS sequence"/>
</dbReference>
<evidence type="ECO:0000313" key="2">
    <source>
        <dbReference type="EMBL" id="GAA2436412.1"/>
    </source>
</evidence>
<accession>A0ABP5WXI4</accession>
<keyword evidence="3" id="KW-1185">Reference proteome</keyword>
<feature type="region of interest" description="Disordered" evidence="1">
    <location>
        <begin position="68"/>
        <end position="94"/>
    </location>
</feature>
<sequence>MGDSSARHRRRRGGPPTNRLVRYTHDFAMMVNGRGEDVEVQLPARLQVATVLAPLGLRLSEARTRTVHIEEGSRPSGAFDSIGRSAQIPSGRKA</sequence>
<evidence type="ECO:0000313" key="3">
    <source>
        <dbReference type="Proteomes" id="UP001501231"/>
    </source>
</evidence>
<gene>
    <name evidence="2" type="ORF">GCM10010191_58970</name>
</gene>